<dbReference type="PANTHER" id="PTHR33281">
    <property type="entry name" value="UPF0187 PROTEIN YNEE"/>
    <property type="match status" value="1"/>
</dbReference>
<dbReference type="InterPro" id="IPR044669">
    <property type="entry name" value="YneE/VCCN1/2-like"/>
</dbReference>
<protein>
    <recommendedName>
        <fullName evidence="12">Bestrophin, RFP-TM, chloride channel</fullName>
    </recommendedName>
</protein>
<keyword evidence="5 9" id="KW-1133">Transmembrane helix</keyword>
<keyword evidence="6" id="KW-0406">Ion transport</keyword>
<sequence>MIIKKKSNWFKMLFEWNGSVLPQLMPRLLLLLVFSIVVVYLKPFLLEHNLHINPTIFTLFGIALAIFLGFRNSVSYDRFWEGRKLWGALLNDTRSLARQSHSLINSTDYNKERDEFINLLIAFVYSLKHQLRHTDASDDIARLVSKDFANSLKEVHFKPIIILRALGNWVKNAKKEGKLDSMSQLAFEENLNKLSDIVGGCERIASTPIPYTYSVLLHRTVYIYCFMLPFGFVETLGWITPFAIVFIAYTYVAIEAIADELEDPFGIQPNDLALDTMSQMIENTLLELNDKKTTPQNNYYNSNNYYIT</sequence>
<name>A0ABS8MS22_9FLAO</name>
<evidence type="ECO:0000256" key="8">
    <source>
        <dbReference type="ARBA" id="ARBA00034708"/>
    </source>
</evidence>
<evidence type="ECO:0000256" key="6">
    <source>
        <dbReference type="ARBA" id="ARBA00023065"/>
    </source>
</evidence>
<feature type="transmembrane region" description="Helical" evidence="9">
    <location>
        <begin position="51"/>
        <end position="70"/>
    </location>
</feature>
<proteinExistence type="inferred from homology"/>
<dbReference type="RefSeq" id="WP_229988164.1">
    <property type="nucleotide sequence ID" value="NZ_JAJJMO010000001.1"/>
</dbReference>
<keyword evidence="7 9" id="KW-0472">Membrane</keyword>
<dbReference type="Proteomes" id="UP001430919">
    <property type="component" value="Unassembled WGS sequence"/>
</dbReference>
<keyword evidence="2" id="KW-0813">Transport</keyword>
<evidence type="ECO:0000256" key="7">
    <source>
        <dbReference type="ARBA" id="ARBA00023136"/>
    </source>
</evidence>
<evidence type="ECO:0000256" key="2">
    <source>
        <dbReference type="ARBA" id="ARBA00022448"/>
    </source>
</evidence>
<feature type="transmembrane region" description="Helical" evidence="9">
    <location>
        <begin position="221"/>
        <end position="249"/>
    </location>
</feature>
<gene>
    <name evidence="10" type="ORF">LNQ49_08190</name>
</gene>
<comment type="subcellular location">
    <subcellularLocation>
        <location evidence="1">Cell membrane</location>
        <topology evidence="1">Multi-pass membrane protein</topology>
    </subcellularLocation>
</comment>
<evidence type="ECO:0000313" key="11">
    <source>
        <dbReference type="Proteomes" id="UP001430919"/>
    </source>
</evidence>
<keyword evidence="4 9" id="KW-0812">Transmembrane</keyword>
<evidence type="ECO:0008006" key="12">
    <source>
        <dbReference type="Google" id="ProtNLM"/>
    </source>
</evidence>
<organism evidence="10 11">
    <name type="scientific">Flavobacterium pisciphilum</name>
    <dbReference type="NCBI Taxonomy" id="2893755"/>
    <lineage>
        <taxon>Bacteria</taxon>
        <taxon>Pseudomonadati</taxon>
        <taxon>Bacteroidota</taxon>
        <taxon>Flavobacteriia</taxon>
        <taxon>Flavobacteriales</taxon>
        <taxon>Flavobacteriaceae</taxon>
        <taxon>Flavobacterium</taxon>
    </lineage>
</organism>
<evidence type="ECO:0000256" key="1">
    <source>
        <dbReference type="ARBA" id="ARBA00004651"/>
    </source>
</evidence>
<evidence type="ECO:0000256" key="4">
    <source>
        <dbReference type="ARBA" id="ARBA00022692"/>
    </source>
</evidence>
<dbReference type="EMBL" id="JAJJMO010000001">
    <property type="protein sequence ID" value="MCC9071556.1"/>
    <property type="molecule type" value="Genomic_DNA"/>
</dbReference>
<comment type="caution">
    <text evidence="10">The sequence shown here is derived from an EMBL/GenBank/DDBJ whole genome shotgun (WGS) entry which is preliminary data.</text>
</comment>
<evidence type="ECO:0000256" key="5">
    <source>
        <dbReference type="ARBA" id="ARBA00022989"/>
    </source>
</evidence>
<keyword evidence="3" id="KW-1003">Cell membrane</keyword>
<comment type="similarity">
    <text evidence="8">Belongs to the anion channel-forming bestrophin (TC 1.A.46) family.</text>
</comment>
<reference evidence="10" key="1">
    <citation type="submission" date="2021-11" db="EMBL/GenBank/DDBJ databases">
        <title>Description of novel Flavobacterium species.</title>
        <authorList>
            <person name="Saticioglu I.B."/>
            <person name="Ay H."/>
            <person name="Altun S."/>
            <person name="Duman M."/>
        </authorList>
    </citation>
    <scope>NUCLEOTIDE SEQUENCE</scope>
    <source>
        <strain evidence="10">F-65</strain>
    </source>
</reference>
<dbReference type="PANTHER" id="PTHR33281:SF19">
    <property type="entry name" value="VOLTAGE-DEPENDENT ANION CHANNEL-FORMING PROTEIN YNEE"/>
    <property type="match status" value="1"/>
</dbReference>
<dbReference type="Pfam" id="PF25539">
    <property type="entry name" value="Bestrophin_2"/>
    <property type="match status" value="1"/>
</dbReference>
<evidence type="ECO:0000256" key="3">
    <source>
        <dbReference type="ARBA" id="ARBA00022475"/>
    </source>
</evidence>
<keyword evidence="11" id="KW-1185">Reference proteome</keyword>
<accession>A0ABS8MS22</accession>
<evidence type="ECO:0000256" key="9">
    <source>
        <dbReference type="SAM" id="Phobius"/>
    </source>
</evidence>
<evidence type="ECO:0000313" key="10">
    <source>
        <dbReference type="EMBL" id="MCC9071556.1"/>
    </source>
</evidence>